<protein>
    <recommendedName>
        <fullName evidence="6">Translation initiation factor eIF2B subunit beta</fullName>
    </recommendedName>
    <alternativeName>
        <fullName evidence="7">eIF2B GDP-GTP exchange factor subunit beta</fullName>
    </alternativeName>
</protein>
<dbReference type="InterPro" id="IPR000649">
    <property type="entry name" value="IF-2B-related"/>
</dbReference>
<evidence type="ECO:0000256" key="5">
    <source>
        <dbReference type="ARBA" id="ARBA00022917"/>
    </source>
</evidence>
<dbReference type="GO" id="GO:0003743">
    <property type="term" value="F:translation initiation factor activity"/>
    <property type="evidence" value="ECO:0007669"/>
    <property type="project" value="UniProtKB-KW"/>
</dbReference>
<feature type="compositionally biased region" description="Basic and acidic residues" evidence="10">
    <location>
        <begin position="412"/>
        <end position="424"/>
    </location>
</feature>
<dbReference type="GO" id="GO:0005851">
    <property type="term" value="C:eukaryotic translation initiation factor 2B complex"/>
    <property type="evidence" value="ECO:0007669"/>
    <property type="project" value="TreeGrafter"/>
</dbReference>
<sequence length="526" mass="58241">MEDQVAYLGNQLRRGTTKEYTRSLHIARRTAELLRICISTSKAHNAKEIIKEVKQVEQEIMQEQPLAFSVGNIVRRVIKFVRDEEQQERQLALEKDNNQDNTNNSRHKEEEEEEEEQRQQEKQGLAANKKLVQLRQSLALGQAMKRAPSLKSLFDQREIEEAVREHHEQGQQQQPQPQQQQQPKKAGKQQKSWRRKFLVIESINDLLEDLGESEQLIADQSLEHVHAKEVILTCGYSHSVECFLTTCCMRQKRSFSVIVAEGAPKYGGHKMATVLASLDTKRQSNSTQSSYLAMGQGGGVSGHGKVTVTLAPDACVFALMSRVNKVILGAHALLANGGIIAPVGTHATCIAARTHAVPVVVVLGIHKLVPQLPRDPKLDMPFRCYSHRTPGEIIDMDKVVGQQFVSAAYRRKGQEEEAAARDSDSVSSPRGSSDGGEGENPSSPGEEDAEQGEGAAEGSRDEEEGSGEGNPRGNAESFEMAALNPAYDYIPPDMISLFVTDTGCHSPSYVYRLISDYFDSEDVLLA</sequence>
<evidence type="ECO:0000256" key="3">
    <source>
        <dbReference type="ARBA" id="ARBA00022490"/>
    </source>
</evidence>
<proteinExistence type="inferred from homology"/>
<feature type="region of interest" description="Disordered" evidence="10">
    <location>
        <begin position="411"/>
        <end position="475"/>
    </location>
</feature>
<evidence type="ECO:0000256" key="7">
    <source>
        <dbReference type="ARBA" id="ARBA00044228"/>
    </source>
</evidence>
<comment type="subunit">
    <text evidence="8">Component of the translation initiation factor 2B (eIF2B) complex which is a heterodecamer of two sets of five different subunits: alpha, beta, gamma, delta and epsilon. Subunits alpha, beta and delta comprise a regulatory subcomplex and subunits epsilon and gamma comprise a catalytic subcomplex. Within the complex, the hexameric regulatory complex resides at the center, with the two heterodimeric catalytic subcomplexes bound on opposite sides.</text>
</comment>
<evidence type="ECO:0000313" key="11">
    <source>
        <dbReference type="EMBL" id="QDZ25101.1"/>
    </source>
</evidence>
<feature type="compositionally biased region" description="Basic and acidic residues" evidence="10">
    <location>
        <begin position="89"/>
        <end position="98"/>
    </location>
</feature>
<dbReference type="EMBL" id="CP031049">
    <property type="protein sequence ID" value="QDZ25101.1"/>
    <property type="molecule type" value="Genomic_DNA"/>
</dbReference>
<dbReference type="Pfam" id="PF01008">
    <property type="entry name" value="IF-2B"/>
    <property type="match status" value="2"/>
</dbReference>
<dbReference type="InterPro" id="IPR042529">
    <property type="entry name" value="IF_2B-like_C"/>
</dbReference>
<evidence type="ECO:0000256" key="4">
    <source>
        <dbReference type="ARBA" id="ARBA00022540"/>
    </source>
</evidence>
<keyword evidence="12" id="KW-1185">Reference proteome</keyword>
<feature type="region of interest" description="Disordered" evidence="10">
    <location>
        <begin position="161"/>
        <end position="193"/>
    </location>
</feature>
<dbReference type="PANTHER" id="PTHR45859">
    <property type="entry name" value="TRANSLATION INITIATION FACTOR EIF-2B SUBUNIT BETA"/>
    <property type="match status" value="1"/>
</dbReference>
<dbReference type="AlphaFoldDB" id="A0A5B8MXM5"/>
<feature type="compositionally biased region" description="Low complexity" evidence="10">
    <location>
        <begin position="170"/>
        <end position="184"/>
    </location>
</feature>
<dbReference type="Proteomes" id="UP000316726">
    <property type="component" value="Chromosome 16"/>
</dbReference>
<keyword evidence="3" id="KW-0963">Cytoplasm</keyword>
<accession>A0A5B8MXM5</accession>
<evidence type="ECO:0000256" key="10">
    <source>
        <dbReference type="SAM" id="MobiDB-lite"/>
    </source>
</evidence>
<dbReference type="GO" id="GO:0005829">
    <property type="term" value="C:cytosol"/>
    <property type="evidence" value="ECO:0007669"/>
    <property type="project" value="UniProtKB-SubCell"/>
</dbReference>
<evidence type="ECO:0000256" key="6">
    <source>
        <dbReference type="ARBA" id="ARBA00044122"/>
    </source>
</evidence>
<dbReference type="GO" id="GO:0005085">
    <property type="term" value="F:guanyl-nucleotide exchange factor activity"/>
    <property type="evidence" value="ECO:0007669"/>
    <property type="project" value="TreeGrafter"/>
</dbReference>
<keyword evidence="5" id="KW-0648">Protein biosynthesis</keyword>
<dbReference type="InterPro" id="IPR037171">
    <property type="entry name" value="NagB/RpiA_transferase-like"/>
</dbReference>
<gene>
    <name evidence="11" type="ORF">A3770_16p76190</name>
</gene>
<evidence type="ECO:0000256" key="1">
    <source>
        <dbReference type="ARBA" id="ARBA00004514"/>
    </source>
</evidence>
<evidence type="ECO:0000256" key="9">
    <source>
        <dbReference type="RuleBase" id="RU003814"/>
    </source>
</evidence>
<organism evidence="11 12">
    <name type="scientific">Chloropicon primus</name>
    <dbReference type="NCBI Taxonomy" id="1764295"/>
    <lineage>
        <taxon>Eukaryota</taxon>
        <taxon>Viridiplantae</taxon>
        <taxon>Chlorophyta</taxon>
        <taxon>Chloropicophyceae</taxon>
        <taxon>Chloropicales</taxon>
        <taxon>Chloropicaceae</taxon>
        <taxon>Chloropicon</taxon>
    </lineage>
</organism>
<dbReference type="InterPro" id="IPR051855">
    <property type="entry name" value="eIF2B_beta_subunit"/>
</dbReference>
<dbReference type="SUPFAM" id="SSF100950">
    <property type="entry name" value="NagB/RpiA/CoA transferase-like"/>
    <property type="match status" value="1"/>
</dbReference>
<dbReference type="OrthoDB" id="269919at2759"/>
<comment type="subcellular location">
    <subcellularLocation>
        <location evidence="1">Cytoplasm</location>
        <location evidence="1">Cytosol</location>
    </subcellularLocation>
</comment>
<evidence type="ECO:0000256" key="2">
    <source>
        <dbReference type="ARBA" id="ARBA00007251"/>
    </source>
</evidence>
<reference evidence="11 12" key="1">
    <citation type="submission" date="2018-07" db="EMBL/GenBank/DDBJ databases">
        <title>The complete nuclear genome of the prasinophyte Chloropicon primus (CCMP1205).</title>
        <authorList>
            <person name="Pombert J.-F."/>
            <person name="Otis C."/>
            <person name="Turmel M."/>
            <person name="Lemieux C."/>
        </authorList>
    </citation>
    <scope>NUCLEOTIDE SEQUENCE [LARGE SCALE GENOMIC DNA]</scope>
    <source>
        <strain evidence="11 12">CCMP1205</strain>
    </source>
</reference>
<keyword evidence="4 11" id="KW-0396">Initiation factor</keyword>
<evidence type="ECO:0000256" key="8">
    <source>
        <dbReference type="ARBA" id="ARBA00046432"/>
    </source>
</evidence>
<dbReference type="Gene3D" id="3.40.50.10470">
    <property type="entry name" value="Translation initiation factor eif-2b, domain 2"/>
    <property type="match status" value="1"/>
</dbReference>
<evidence type="ECO:0000313" key="12">
    <source>
        <dbReference type="Proteomes" id="UP000316726"/>
    </source>
</evidence>
<dbReference type="PANTHER" id="PTHR45859:SF1">
    <property type="entry name" value="TRANSLATION INITIATION FACTOR EIF-2B SUBUNIT BETA"/>
    <property type="match status" value="1"/>
</dbReference>
<feature type="region of interest" description="Disordered" evidence="10">
    <location>
        <begin position="89"/>
        <end position="123"/>
    </location>
</feature>
<comment type="similarity">
    <text evidence="2 9">Belongs to the eIF-2B alpha/beta/delta subunits family.</text>
</comment>
<dbReference type="STRING" id="1764295.A0A5B8MXM5"/>
<name>A0A5B8MXM5_9CHLO</name>